<keyword evidence="2" id="KW-1185">Reference proteome</keyword>
<accession>A0AAD5VIK3</accession>
<organism evidence="1 2">
    <name type="scientific">Leucocoprinus birnbaumii</name>
    <dbReference type="NCBI Taxonomy" id="56174"/>
    <lineage>
        <taxon>Eukaryota</taxon>
        <taxon>Fungi</taxon>
        <taxon>Dikarya</taxon>
        <taxon>Basidiomycota</taxon>
        <taxon>Agaricomycotina</taxon>
        <taxon>Agaricomycetes</taxon>
        <taxon>Agaricomycetidae</taxon>
        <taxon>Agaricales</taxon>
        <taxon>Agaricineae</taxon>
        <taxon>Agaricaceae</taxon>
        <taxon>Leucocoprinus</taxon>
    </lineage>
</organism>
<evidence type="ECO:0000313" key="2">
    <source>
        <dbReference type="Proteomes" id="UP001213000"/>
    </source>
</evidence>
<dbReference type="Proteomes" id="UP001213000">
    <property type="component" value="Unassembled WGS sequence"/>
</dbReference>
<name>A0AAD5VIK3_9AGAR</name>
<proteinExistence type="predicted"/>
<reference evidence="1" key="1">
    <citation type="submission" date="2022-07" db="EMBL/GenBank/DDBJ databases">
        <title>Genome Sequence of Leucocoprinus birnbaumii.</title>
        <authorList>
            <person name="Buettner E."/>
        </authorList>
    </citation>
    <scope>NUCLEOTIDE SEQUENCE</scope>
    <source>
        <strain evidence="1">VT141</strain>
    </source>
</reference>
<dbReference type="AlphaFoldDB" id="A0AAD5VIK3"/>
<dbReference type="EMBL" id="JANIEX010001088">
    <property type="protein sequence ID" value="KAJ3560907.1"/>
    <property type="molecule type" value="Genomic_DNA"/>
</dbReference>
<gene>
    <name evidence="1" type="ORF">NP233_g10531</name>
</gene>
<dbReference type="InterPro" id="IPR040521">
    <property type="entry name" value="KDZ"/>
</dbReference>
<protein>
    <submittedName>
        <fullName evidence="1">Uncharacterized protein</fullName>
    </submittedName>
</protein>
<comment type="caution">
    <text evidence="1">The sequence shown here is derived from an EMBL/GenBank/DDBJ whole genome shotgun (WGS) entry which is preliminary data.</text>
</comment>
<sequence>MKHLGNKVKKVTIYQTTEALGGVSVLQVLALWGVQKEIHTEMEKSCKCKVDLEEEEWSQKLQRLDVPEPVSDTSNLSAQNIVDRNTGWMMSHTGGEFLHILLDDPEYTSSSTAPKKQDKRLHSCDRIQNRNMAFKELLPDMTDAYLAWQLDVKILGLQNAVLPYMGDKQGSRCPMDRDNVFCTDNYFPFPTKNHTDSTVQSFIQLGMFPCAPFQPSLAITMCLLKLYSCTYWLEGEEDLMFKMLITMDGNNSLNDELSKYPLTIVEKLLDVFGSGISCGYNIGCKFGATVGWMSLGEKLSFLPTYIEGMGIEDLEGCSFLVSNYYQALEIISEEPALWKEMEDKNIKSTQVFHDWLKQEADYLCGLVKKPEEETMMLDYYQKLVNLHQKELDDIENGWRIVVNDPTNSQVTKEDKKIQGWHHCALNSQDKAQAAVNFLEETIPITKPWTKEMDEYKEAAALASRIRYQHAIDNLEALIMLRLFELSKMNMLHTDEVISLNNIPFNHC</sequence>
<evidence type="ECO:0000313" key="1">
    <source>
        <dbReference type="EMBL" id="KAJ3560907.1"/>
    </source>
</evidence>
<dbReference type="Pfam" id="PF18758">
    <property type="entry name" value="KDZ"/>
    <property type="match status" value="1"/>
</dbReference>